<organism evidence="2 3">
    <name type="scientific">Bombus impatiens</name>
    <name type="common">Bumblebee</name>
    <dbReference type="NCBI Taxonomy" id="132113"/>
    <lineage>
        <taxon>Eukaryota</taxon>
        <taxon>Metazoa</taxon>
        <taxon>Ecdysozoa</taxon>
        <taxon>Arthropoda</taxon>
        <taxon>Hexapoda</taxon>
        <taxon>Insecta</taxon>
        <taxon>Pterygota</taxon>
        <taxon>Neoptera</taxon>
        <taxon>Endopterygota</taxon>
        <taxon>Hymenoptera</taxon>
        <taxon>Apocrita</taxon>
        <taxon>Aculeata</taxon>
        <taxon>Apoidea</taxon>
        <taxon>Anthophila</taxon>
        <taxon>Apidae</taxon>
        <taxon>Bombus</taxon>
        <taxon>Pyrobombus</taxon>
    </lineage>
</organism>
<gene>
    <name evidence="3" type="primary">LOC100743367</name>
</gene>
<dbReference type="SUPFAM" id="SSF52087">
    <property type="entry name" value="CRAL/TRIO domain"/>
    <property type="match status" value="1"/>
</dbReference>
<keyword evidence="2" id="KW-1185">Reference proteome</keyword>
<dbReference type="PRINTS" id="PR00180">
    <property type="entry name" value="CRETINALDHBP"/>
</dbReference>
<dbReference type="InterPro" id="IPR036865">
    <property type="entry name" value="CRAL-TRIO_dom_sf"/>
</dbReference>
<evidence type="ECO:0000313" key="2">
    <source>
        <dbReference type="Proteomes" id="UP000515180"/>
    </source>
</evidence>
<reference evidence="3" key="1">
    <citation type="submission" date="2025-08" db="UniProtKB">
        <authorList>
            <consortium name="RefSeq"/>
        </authorList>
    </citation>
    <scope>IDENTIFICATION</scope>
</reference>
<dbReference type="InterPro" id="IPR036273">
    <property type="entry name" value="CRAL/TRIO_N_dom_sf"/>
</dbReference>
<dbReference type="AlphaFoldDB" id="A0A6P3DSP9"/>
<name>A0A6P3DSP9_BOMIM</name>
<proteinExistence type="predicted"/>
<dbReference type="Gene3D" id="1.20.5.1200">
    <property type="entry name" value="Alpha-tocopherol transfer"/>
    <property type="match status" value="1"/>
</dbReference>
<dbReference type="SMART" id="SM00516">
    <property type="entry name" value="SEC14"/>
    <property type="match status" value="1"/>
</dbReference>
<dbReference type="SUPFAM" id="SSF46938">
    <property type="entry name" value="CRAL/TRIO N-terminal domain"/>
    <property type="match status" value="1"/>
</dbReference>
<dbReference type="Gene3D" id="3.40.525.10">
    <property type="entry name" value="CRAL-TRIO lipid binding domain"/>
    <property type="match status" value="1"/>
</dbReference>
<dbReference type="KEGG" id="bim:100743367"/>
<evidence type="ECO:0000259" key="1">
    <source>
        <dbReference type="PROSITE" id="PS50191"/>
    </source>
</evidence>
<feature type="domain" description="CRAL-TRIO" evidence="1">
    <location>
        <begin position="163"/>
        <end position="328"/>
    </location>
</feature>
<sequence>MFTRLWIDKDTKDVPNGRIGVTLKNEPKPGAERELLLEEDSPKNGDIDVGKCCNDSNGMPEFKDDQIQSNDEEVCLDLGEPSPEVMEYARRELGETDDVKCRTLQELRDMIYERGECLPHRMDDDFLIRFLRTRNFNVNRAHRLIVNYCTFKEEHPEIHQDVCPLEMKHIGEDDVMSVPAYRTQDGRRIMIYRLGNWDPRKYGVEEIFKATVIILELGVLEPRAQILGGDVIFDLEGITMAHAWTITPQVASMVVALIVSAFPMTTHAIHILHQSWVFDVMFSVFKPLLDVKMQNKIFFHGSNMESLHEHISPFHLPKKYGGTREELAYYKWIDNLSKVPQIVKEMKQVGYIVPEEIQKQLDQLVED</sequence>
<protein>
    <submittedName>
        <fullName evidence="3">Alpha-tocopherol transfer protein isoform X1</fullName>
    </submittedName>
</protein>
<dbReference type="Pfam" id="PF00650">
    <property type="entry name" value="CRAL_TRIO"/>
    <property type="match status" value="1"/>
</dbReference>
<dbReference type="Proteomes" id="UP000515180">
    <property type="component" value="Unplaced"/>
</dbReference>
<dbReference type="Gene3D" id="1.10.8.20">
    <property type="entry name" value="N-terminal domain of phosphatidylinositol transfer protein sec14p"/>
    <property type="match status" value="1"/>
</dbReference>
<dbReference type="GeneID" id="100743367"/>
<dbReference type="RefSeq" id="XP_003486086.2">
    <property type="nucleotide sequence ID" value="XM_003486038.4"/>
</dbReference>
<dbReference type="PANTHER" id="PTHR10174">
    <property type="entry name" value="ALPHA-TOCOPHEROL TRANSFER PROTEIN-RELATED"/>
    <property type="match status" value="1"/>
</dbReference>
<dbReference type="PROSITE" id="PS50191">
    <property type="entry name" value="CRAL_TRIO"/>
    <property type="match status" value="1"/>
</dbReference>
<evidence type="ECO:0000313" key="3">
    <source>
        <dbReference type="RefSeq" id="XP_003486086.2"/>
    </source>
</evidence>
<accession>A0A6P3DSP9</accession>
<dbReference type="CDD" id="cd00170">
    <property type="entry name" value="SEC14"/>
    <property type="match status" value="1"/>
</dbReference>
<dbReference type="InterPro" id="IPR001251">
    <property type="entry name" value="CRAL-TRIO_dom"/>
</dbReference>
<dbReference type="GO" id="GO:1902936">
    <property type="term" value="F:phosphatidylinositol bisphosphate binding"/>
    <property type="evidence" value="ECO:0007669"/>
    <property type="project" value="TreeGrafter"/>
</dbReference>
<dbReference type="PANTHER" id="PTHR10174:SF234">
    <property type="entry name" value="SD01558P"/>
    <property type="match status" value="1"/>
</dbReference>
<dbReference type="SMART" id="SM01100">
    <property type="entry name" value="CRAL_TRIO_N"/>
    <property type="match status" value="1"/>
</dbReference>
<dbReference type="Pfam" id="PF03765">
    <property type="entry name" value="CRAL_TRIO_N"/>
    <property type="match status" value="1"/>
</dbReference>
<dbReference type="GO" id="GO:0016020">
    <property type="term" value="C:membrane"/>
    <property type="evidence" value="ECO:0007669"/>
    <property type="project" value="TreeGrafter"/>
</dbReference>
<dbReference type="InterPro" id="IPR011074">
    <property type="entry name" value="CRAL/TRIO_N_dom"/>
</dbReference>